<proteinExistence type="predicted"/>
<keyword evidence="3" id="KW-1185">Reference proteome</keyword>
<reference evidence="2" key="1">
    <citation type="submission" date="2023-10" db="EMBL/GenBank/DDBJ databases">
        <authorList>
            <person name="Chen Y."/>
            <person name="Shah S."/>
            <person name="Dougan E. K."/>
            <person name="Thang M."/>
            <person name="Chan C."/>
        </authorList>
    </citation>
    <scope>NUCLEOTIDE SEQUENCE [LARGE SCALE GENOMIC DNA]</scope>
</reference>
<feature type="compositionally biased region" description="Low complexity" evidence="1">
    <location>
        <begin position="296"/>
        <end position="305"/>
    </location>
</feature>
<evidence type="ECO:0000313" key="2">
    <source>
        <dbReference type="EMBL" id="CAK0905379.1"/>
    </source>
</evidence>
<name>A0ABN9Y0P4_9DINO</name>
<organism evidence="2 3">
    <name type="scientific">Prorocentrum cordatum</name>
    <dbReference type="NCBI Taxonomy" id="2364126"/>
    <lineage>
        <taxon>Eukaryota</taxon>
        <taxon>Sar</taxon>
        <taxon>Alveolata</taxon>
        <taxon>Dinophyceae</taxon>
        <taxon>Prorocentrales</taxon>
        <taxon>Prorocentraceae</taxon>
        <taxon>Prorocentrum</taxon>
    </lineage>
</organism>
<sequence length="305" mass="33312">PFRVRAASPAPGLLDDAARQLRSGIARLSRKEEMLRPGLSQEAARSPTSSAATLRPDERAAARKPAPLRPLLRSFLPLLHLLANRGANSCGAAVRVQAIRREDEGRARRQQLQRCEKREAKVEPDVTSYSAGIEGKASTNGCATISYNAWSSPCEKGSRSGSTRWRCKACGWATISYSAGSDPCEKGGKQWQRTLALRENGCEKGELKLEPDGLGPHPPPGRLRESKQWQPELALREGRRRGWATIRYNAGSNPCEKRSAQWQRTLALCKVRGWATISGNAGSRPCEKEGLREAGSSWSPSVSSS</sequence>
<evidence type="ECO:0000313" key="3">
    <source>
        <dbReference type="Proteomes" id="UP001189429"/>
    </source>
</evidence>
<evidence type="ECO:0000256" key="1">
    <source>
        <dbReference type="SAM" id="MobiDB-lite"/>
    </source>
</evidence>
<comment type="caution">
    <text evidence="2">The sequence shown here is derived from an EMBL/GenBank/DDBJ whole genome shotgun (WGS) entry which is preliminary data.</text>
</comment>
<feature type="non-terminal residue" evidence="2">
    <location>
        <position position="1"/>
    </location>
</feature>
<accession>A0ABN9Y0P4</accession>
<dbReference type="Proteomes" id="UP001189429">
    <property type="component" value="Unassembled WGS sequence"/>
</dbReference>
<dbReference type="EMBL" id="CAUYUJ010021550">
    <property type="protein sequence ID" value="CAK0905379.1"/>
    <property type="molecule type" value="Genomic_DNA"/>
</dbReference>
<feature type="region of interest" description="Disordered" evidence="1">
    <location>
        <begin position="278"/>
        <end position="305"/>
    </location>
</feature>
<feature type="region of interest" description="Disordered" evidence="1">
    <location>
        <begin position="25"/>
        <end position="65"/>
    </location>
</feature>
<feature type="region of interest" description="Disordered" evidence="1">
    <location>
        <begin position="208"/>
        <end position="227"/>
    </location>
</feature>
<gene>
    <name evidence="2" type="ORF">PCOR1329_LOCUS81107</name>
</gene>
<protein>
    <submittedName>
        <fullName evidence="2">Uncharacterized protein</fullName>
    </submittedName>
</protein>